<proteinExistence type="predicted"/>
<dbReference type="InterPro" id="IPR006594">
    <property type="entry name" value="LisH"/>
</dbReference>
<comment type="caution">
    <text evidence="7">The sequence shown here is derived from an EMBL/GenBank/DDBJ whole genome shotgun (WGS) entry which is preliminary data.</text>
</comment>
<protein>
    <recommendedName>
        <fullName evidence="6">CTLH domain-containing protein</fullName>
    </recommendedName>
</protein>
<dbReference type="Pfam" id="PF21889">
    <property type="entry name" value="TPR1-like_2nd"/>
    <property type="match status" value="1"/>
</dbReference>
<dbReference type="EMBL" id="JAIWQS010000010">
    <property type="protein sequence ID" value="KAJ8752477.1"/>
    <property type="molecule type" value="Genomic_DNA"/>
</dbReference>
<dbReference type="SUPFAM" id="SSF50998">
    <property type="entry name" value="Quinoprotein alcohol dehydrogenase-like"/>
    <property type="match status" value="1"/>
</dbReference>
<dbReference type="PROSITE" id="PS50294">
    <property type="entry name" value="WD_REPEATS_REGION"/>
    <property type="match status" value="1"/>
</dbReference>
<dbReference type="InterPro" id="IPR019775">
    <property type="entry name" value="WD40_repeat_CS"/>
</dbReference>
<dbReference type="InterPro" id="IPR054532">
    <property type="entry name" value="TPL_SMU1_LisH-like"/>
</dbReference>
<dbReference type="InterPro" id="IPR036322">
    <property type="entry name" value="WD40_repeat_dom_sf"/>
</dbReference>
<keyword evidence="3" id="KW-0677">Repeat</keyword>
<dbReference type="SUPFAM" id="SSF50978">
    <property type="entry name" value="WD40 repeat-like"/>
    <property type="match status" value="2"/>
</dbReference>
<evidence type="ECO:0000256" key="3">
    <source>
        <dbReference type="ARBA" id="ARBA00022737"/>
    </source>
</evidence>
<accession>A0AAV8SJP9</accession>
<dbReference type="InterPro" id="IPR054080">
    <property type="entry name" value="TPR1-like_2nd"/>
</dbReference>
<dbReference type="AlphaFoldDB" id="A0AAV8SJP9"/>
<name>A0AAV8SJP9_9ROSI</name>
<evidence type="ECO:0000256" key="4">
    <source>
        <dbReference type="PROSITE-ProRule" id="PRU00221"/>
    </source>
</evidence>
<feature type="repeat" description="WD" evidence="4">
    <location>
        <begin position="911"/>
        <end position="952"/>
    </location>
</feature>
<feature type="domain" description="CTLH" evidence="6">
    <location>
        <begin position="34"/>
        <end position="92"/>
    </location>
</feature>
<feature type="repeat" description="WD" evidence="4">
    <location>
        <begin position="342"/>
        <end position="384"/>
    </location>
</feature>
<dbReference type="InterPro" id="IPR015943">
    <property type="entry name" value="WD40/YVTN_repeat-like_dom_sf"/>
</dbReference>
<organism evidence="7 8">
    <name type="scientific">Erythroxylum novogranatense</name>
    <dbReference type="NCBI Taxonomy" id="1862640"/>
    <lineage>
        <taxon>Eukaryota</taxon>
        <taxon>Viridiplantae</taxon>
        <taxon>Streptophyta</taxon>
        <taxon>Embryophyta</taxon>
        <taxon>Tracheophyta</taxon>
        <taxon>Spermatophyta</taxon>
        <taxon>Magnoliopsida</taxon>
        <taxon>eudicotyledons</taxon>
        <taxon>Gunneridae</taxon>
        <taxon>Pentapetalae</taxon>
        <taxon>rosids</taxon>
        <taxon>fabids</taxon>
        <taxon>Malpighiales</taxon>
        <taxon>Erythroxylaceae</taxon>
        <taxon>Erythroxylum</taxon>
    </lineage>
</organism>
<evidence type="ECO:0000256" key="2">
    <source>
        <dbReference type="ARBA" id="ARBA00022574"/>
    </source>
</evidence>
<dbReference type="Pfam" id="PF17814">
    <property type="entry name" value="LisH_TPL"/>
    <property type="match status" value="1"/>
</dbReference>
<dbReference type="SMART" id="SM00667">
    <property type="entry name" value="LisH"/>
    <property type="match status" value="1"/>
</dbReference>
<reference evidence="7 8" key="1">
    <citation type="submission" date="2021-09" db="EMBL/GenBank/DDBJ databases">
        <title>Genomic insights and catalytic innovation underlie evolution of tropane alkaloids biosynthesis.</title>
        <authorList>
            <person name="Wang Y.-J."/>
            <person name="Tian T."/>
            <person name="Huang J.-P."/>
            <person name="Huang S.-X."/>
        </authorList>
    </citation>
    <scope>NUCLEOTIDE SEQUENCE [LARGE SCALE GENOMIC DNA]</scope>
    <source>
        <strain evidence="7">KIB-2018</strain>
        <tissue evidence="7">Leaf</tissue>
    </source>
</reference>
<dbReference type="GO" id="GO:0006355">
    <property type="term" value="P:regulation of DNA-templated transcription"/>
    <property type="evidence" value="ECO:0007669"/>
    <property type="project" value="InterPro"/>
</dbReference>
<dbReference type="FunFam" id="2.130.10.10:FF:000479">
    <property type="entry name" value="Topless-related protein 3"/>
    <property type="match status" value="1"/>
</dbReference>
<dbReference type="InterPro" id="IPR048419">
    <property type="entry name" value="Topless_Znf"/>
</dbReference>
<evidence type="ECO:0000259" key="6">
    <source>
        <dbReference type="PROSITE" id="PS50897"/>
    </source>
</evidence>
<dbReference type="PROSITE" id="PS50897">
    <property type="entry name" value="CTLH"/>
    <property type="match status" value="1"/>
</dbReference>
<feature type="region of interest" description="Disordered" evidence="5">
    <location>
        <begin position="1093"/>
        <end position="1133"/>
    </location>
</feature>
<dbReference type="PROSITE" id="PS50896">
    <property type="entry name" value="LISH"/>
    <property type="match status" value="1"/>
</dbReference>
<dbReference type="SMART" id="SM00320">
    <property type="entry name" value="WD40"/>
    <property type="match status" value="11"/>
</dbReference>
<evidence type="ECO:0000313" key="8">
    <source>
        <dbReference type="Proteomes" id="UP001159364"/>
    </source>
</evidence>
<dbReference type="PANTHER" id="PTHR44083:SF2">
    <property type="entry name" value="TOPLESS-RELATED PROTEIN 3"/>
    <property type="match status" value="1"/>
</dbReference>
<dbReference type="PANTHER" id="PTHR44083">
    <property type="entry name" value="TOPLESS-RELATED PROTEIN 1-RELATED"/>
    <property type="match status" value="1"/>
</dbReference>
<feature type="repeat" description="WD" evidence="4">
    <location>
        <begin position="449"/>
        <end position="484"/>
    </location>
</feature>
<dbReference type="GO" id="GO:0010072">
    <property type="term" value="P:primary shoot apical meristem specification"/>
    <property type="evidence" value="ECO:0007669"/>
    <property type="project" value="UniProtKB-ARBA"/>
</dbReference>
<dbReference type="InterPro" id="IPR027728">
    <property type="entry name" value="Topless_fam"/>
</dbReference>
<dbReference type="InterPro" id="IPR011047">
    <property type="entry name" value="Quinoprotein_ADH-like_sf"/>
</dbReference>
<evidence type="ECO:0000313" key="7">
    <source>
        <dbReference type="EMBL" id="KAJ8752477.1"/>
    </source>
</evidence>
<gene>
    <name evidence="7" type="ORF">K2173_004765</name>
</gene>
<keyword evidence="8" id="KW-1185">Reference proteome</keyword>
<keyword evidence="1" id="KW-0678">Repressor</keyword>
<evidence type="ECO:0000256" key="1">
    <source>
        <dbReference type="ARBA" id="ARBA00022491"/>
    </source>
</evidence>
<dbReference type="SMART" id="SM00668">
    <property type="entry name" value="CTLH"/>
    <property type="match status" value="1"/>
</dbReference>
<dbReference type="InterPro" id="IPR001680">
    <property type="entry name" value="WD40_rpt"/>
</dbReference>
<dbReference type="Proteomes" id="UP001159364">
    <property type="component" value="Linkage Group LG10"/>
</dbReference>
<keyword evidence="2 4" id="KW-0853">WD repeat</keyword>
<dbReference type="Pfam" id="PF00400">
    <property type="entry name" value="WD40"/>
    <property type="match status" value="4"/>
</dbReference>
<dbReference type="PROSITE" id="PS50082">
    <property type="entry name" value="WD_REPEATS_2"/>
    <property type="match status" value="3"/>
</dbReference>
<dbReference type="Gene3D" id="2.130.10.10">
    <property type="entry name" value="YVTN repeat-like/Quinoprotein amine dehydrogenase"/>
    <property type="match status" value="3"/>
</dbReference>
<sequence length="1133" mass="125194">MSSLSRELVFLILQFLEEEKFKESVHKLEKESGFFFNTKYFEEKVQAGEWDEVEKYLSGFTKVDDNRYSMKIFFEIRKQKYLEALDRQDKAKGVEILVTDLKVFSTFNEELYKEITQLLTLGNFRENEQLSKYGDTKTARSIMLVELKKLIEANPLFRDKLVFPTLRSSRLRTLINQSLNWQHQLCKKPRPNPDIKTLFTDHTCTPPNGPLAPAPVNLPVAAVAKPATYTSLGGHGPFPPAAAAANAGALAGWMANVSASSPVQAAVVTASTIPVSQNQVSVLKRPLTPSTAPNIADFQAPDHEQLMKRLRPAQSIEEVTYPSSRQQHPWSLEDLPRTVAFTMHQGSTVMSMDFHPSHHTLLLVGAANGEVTLWELGVRERLASKPFKVWNVTTCSLQFQASYVKDAPISVNRVTWSSTGNFVGVSFNKHLIHLYAYTGSNDLRQHLEIDAHVGGVNDLAFAHPNKQLCVITCGDDKLIKVWDLTGQRLFNFEGHEAPVYSICPHHKESIQFIFSTAVDGKIKAWLYDNMGPRVDYNAPGRWCTTMHYSADGSRLFSCGTSKDGESFLVEWNESEGAIKRHYSGFRKKSTGGVVQFETTQNHFLAAGEDSQIKFWHMDNINVLTSTEADGGLPSLPRLRFNKEGNLLAVSTDNGFKILANATGMRSLKTVETSYEAFKSPIEAAAMKASASGVTTISPVNCKVERSSPVRPSPILNGVDTINRSLEKPRTVDDAIDKSKPWQLAEIVDPGECRLVTLPESTVTSTKVVRLLYTNSGVGVLALGTNGIQKLWKWARNEQNPSGKATASTVPQHWQPNNGLLMTNDLSGVNLDEAVPCIALSKNDSYVMSASGGKVSLFNMMTFKVMTTFMSPPPASTFLAFHPQDNNIIAIGMEDSTIHIYNVRVDEVKSKLKGHQKRITGLAFSTNLNILVSSGADAQICMWSIDTWEKRKSIPIQIPAGKAPTGDTRVQFHADQTRLLVIHETQLAIYDASKMERVRQWVPQDLLSAPLSYAAYSCNSQLIYATFCDGNLAVFDADSLKLRCRIASSAYMSQSQSQSVLNGSQPVYPLVVAAHPSEPNQFAIGLTDGSVKVMEPTESDGKWGSSPPADNGLVSGRTTSSSTTSNHTPDQLPR</sequence>
<evidence type="ECO:0000256" key="5">
    <source>
        <dbReference type="SAM" id="MobiDB-lite"/>
    </source>
</evidence>
<dbReference type="Pfam" id="PF21359">
    <property type="entry name" value="zf_topless"/>
    <property type="match status" value="1"/>
</dbReference>
<dbReference type="PROSITE" id="PS00678">
    <property type="entry name" value="WD_REPEATS_1"/>
    <property type="match status" value="1"/>
</dbReference>
<dbReference type="InterPro" id="IPR006595">
    <property type="entry name" value="CTLH_C"/>
</dbReference>